<reference evidence="1 2" key="1">
    <citation type="submission" date="2020-06" db="EMBL/GenBank/DDBJ databases">
        <authorList>
            <person name="Li R."/>
            <person name="Bekaert M."/>
        </authorList>
    </citation>
    <scope>NUCLEOTIDE SEQUENCE [LARGE SCALE GENOMIC DNA]</scope>
    <source>
        <strain evidence="2">wild</strain>
    </source>
</reference>
<name>A0A6J8CJV4_MYTCO</name>
<proteinExistence type="predicted"/>
<accession>A0A6J8CJV4</accession>
<sequence length="150" mass="16973">MWQSQICSKTNQQHLPTNNNKSIRLSHHDDEIIISIRNCYCVTQNLKIFTSAIDSILFRFVTNEYAVINPNNTILDELTYLNEDSIPIPHLSTLTLDKSSTSLTSDTQFPASQDIFSSAEEGIDGSCDLFSDFSAARNGECEKKRKKSYQ</sequence>
<dbReference type="Proteomes" id="UP000507470">
    <property type="component" value="Unassembled WGS sequence"/>
</dbReference>
<keyword evidence="2" id="KW-1185">Reference proteome</keyword>
<evidence type="ECO:0000313" key="2">
    <source>
        <dbReference type="Proteomes" id="UP000507470"/>
    </source>
</evidence>
<protein>
    <submittedName>
        <fullName evidence="1">Uncharacterized protein</fullName>
    </submittedName>
</protein>
<gene>
    <name evidence="1" type="ORF">MCOR_30693</name>
</gene>
<dbReference type="EMBL" id="CACVKT020005604">
    <property type="protein sequence ID" value="CAC5396091.1"/>
    <property type="molecule type" value="Genomic_DNA"/>
</dbReference>
<evidence type="ECO:0000313" key="1">
    <source>
        <dbReference type="EMBL" id="CAC5396091.1"/>
    </source>
</evidence>
<dbReference type="AlphaFoldDB" id="A0A6J8CJV4"/>
<organism evidence="1 2">
    <name type="scientific">Mytilus coruscus</name>
    <name type="common">Sea mussel</name>
    <dbReference type="NCBI Taxonomy" id="42192"/>
    <lineage>
        <taxon>Eukaryota</taxon>
        <taxon>Metazoa</taxon>
        <taxon>Spiralia</taxon>
        <taxon>Lophotrochozoa</taxon>
        <taxon>Mollusca</taxon>
        <taxon>Bivalvia</taxon>
        <taxon>Autobranchia</taxon>
        <taxon>Pteriomorphia</taxon>
        <taxon>Mytilida</taxon>
        <taxon>Mytiloidea</taxon>
        <taxon>Mytilidae</taxon>
        <taxon>Mytilinae</taxon>
        <taxon>Mytilus</taxon>
    </lineage>
</organism>